<dbReference type="InterPro" id="IPR057596">
    <property type="entry name" value="RDRP_core"/>
</dbReference>
<feature type="domain" description="RDRP core" evidence="3">
    <location>
        <begin position="460"/>
        <end position="1033"/>
    </location>
</feature>
<dbReference type="InterPro" id="IPR007855">
    <property type="entry name" value="RDRP"/>
</dbReference>
<name>A0A5M9K2K4_MONFR</name>
<comment type="caution">
    <text evidence="4">The sequence shown here is derived from an EMBL/GenBank/DDBJ whole genome shotgun (WGS) entry which is preliminary data.</text>
</comment>
<keyword evidence="1" id="KW-0696">RNA-directed RNA polymerase</keyword>
<evidence type="ECO:0000313" key="4">
    <source>
        <dbReference type="EMBL" id="KAA8576024.1"/>
    </source>
</evidence>
<dbReference type="EC" id="2.7.7.48" evidence="1"/>
<organism evidence="4 5">
    <name type="scientific">Monilinia fructicola</name>
    <name type="common">Brown rot fungus</name>
    <name type="synonym">Ciboria fructicola</name>
    <dbReference type="NCBI Taxonomy" id="38448"/>
    <lineage>
        <taxon>Eukaryota</taxon>
        <taxon>Fungi</taxon>
        <taxon>Dikarya</taxon>
        <taxon>Ascomycota</taxon>
        <taxon>Pezizomycotina</taxon>
        <taxon>Leotiomycetes</taxon>
        <taxon>Helotiales</taxon>
        <taxon>Sclerotiniaceae</taxon>
        <taxon>Monilinia</taxon>
    </lineage>
</organism>
<keyword evidence="5" id="KW-1185">Reference proteome</keyword>
<accession>A0A5M9K2K4</accession>
<evidence type="ECO:0000313" key="5">
    <source>
        <dbReference type="Proteomes" id="UP000322873"/>
    </source>
</evidence>
<evidence type="ECO:0000259" key="3">
    <source>
        <dbReference type="Pfam" id="PF05183"/>
    </source>
</evidence>
<dbReference type="GO" id="GO:0031380">
    <property type="term" value="C:nuclear RNA-directed RNA polymerase complex"/>
    <property type="evidence" value="ECO:0007669"/>
    <property type="project" value="TreeGrafter"/>
</dbReference>
<dbReference type="GO" id="GO:0030422">
    <property type="term" value="P:siRNA processing"/>
    <property type="evidence" value="ECO:0007669"/>
    <property type="project" value="TreeGrafter"/>
</dbReference>
<dbReference type="Proteomes" id="UP000322873">
    <property type="component" value="Unassembled WGS sequence"/>
</dbReference>
<comment type="catalytic activity">
    <reaction evidence="1">
        <text>RNA(n) + a ribonucleoside 5'-triphosphate = RNA(n+1) + diphosphate</text>
        <dbReference type="Rhea" id="RHEA:21248"/>
        <dbReference type="Rhea" id="RHEA-COMP:14527"/>
        <dbReference type="Rhea" id="RHEA-COMP:17342"/>
        <dbReference type="ChEBI" id="CHEBI:33019"/>
        <dbReference type="ChEBI" id="CHEBI:61557"/>
        <dbReference type="ChEBI" id="CHEBI:140395"/>
        <dbReference type="EC" id="2.7.7.48"/>
    </reaction>
</comment>
<evidence type="ECO:0000256" key="1">
    <source>
        <dbReference type="RuleBase" id="RU363098"/>
    </source>
</evidence>
<gene>
    <name evidence="4" type="ORF">EYC84_006187</name>
</gene>
<protein>
    <recommendedName>
        <fullName evidence="1">RNA-dependent RNA polymerase</fullName>
        <ecNumber evidence="1">2.7.7.48</ecNumber>
    </recommendedName>
</protein>
<reference evidence="4 5" key="1">
    <citation type="submission" date="2019-06" db="EMBL/GenBank/DDBJ databases">
        <title>Genome Sequence of the Brown Rot Fungal Pathogen Monilinia fructicola.</title>
        <authorList>
            <person name="De Miccolis Angelini R.M."/>
            <person name="Landi L."/>
            <person name="Abate D."/>
            <person name="Pollastro S."/>
            <person name="Romanazzi G."/>
            <person name="Faretra F."/>
        </authorList>
    </citation>
    <scope>NUCLEOTIDE SEQUENCE [LARGE SCALE GENOMIC DNA]</scope>
    <source>
        <strain evidence="4 5">Mfrc123</strain>
    </source>
</reference>
<feature type="region of interest" description="Disordered" evidence="2">
    <location>
        <begin position="1208"/>
        <end position="1326"/>
    </location>
</feature>
<dbReference type="Pfam" id="PF05183">
    <property type="entry name" value="RdRP"/>
    <property type="match status" value="1"/>
</dbReference>
<comment type="similarity">
    <text evidence="1">Belongs to the RdRP family.</text>
</comment>
<keyword evidence="1" id="KW-0808">Transferase</keyword>
<dbReference type="EMBL" id="VICG01000001">
    <property type="protein sequence ID" value="KAA8576024.1"/>
    <property type="molecule type" value="Genomic_DNA"/>
</dbReference>
<keyword evidence="1" id="KW-0548">Nucleotidyltransferase</keyword>
<feature type="compositionally biased region" description="Polar residues" evidence="2">
    <location>
        <begin position="1255"/>
        <end position="1291"/>
    </location>
</feature>
<dbReference type="VEuPathDB" id="FungiDB:MFRU_033g00130"/>
<evidence type="ECO:0000256" key="2">
    <source>
        <dbReference type="SAM" id="MobiDB-lite"/>
    </source>
</evidence>
<dbReference type="GO" id="GO:0003723">
    <property type="term" value="F:RNA binding"/>
    <property type="evidence" value="ECO:0007669"/>
    <property type="project" value="UniProtKB-KW"/>
</dbReference>
<keyword evidence="1" id="KW-0694">RNA-binding</keyword>
<feature type="compositionally biased region" description="Polar residues" evidence="2">
    <location>
        <begin position="1220"/>
        <end position="1230"/>
    </location>
</feature>
<proteinExistence type="inferred from homology"/>
<dbReference type="GO" id="GO:0003968">
    <property type="term" value="F:RNA-directed RNA polymerase activity"/>
    <property type="evidence" value="ECO:0007669"/>
    <property type="project" value="UniProtKB-KW"/>
</dbReference>
<dbReference type="PANTHER" id="PTHR23079">
    <property type="entry name" value="RNA-DEPENDENT RNA POLYMERASE"/>
    <property type="match status" value="1"/>
</dbReference>
<dbReference type="PANTHER" id="PTHR23079:SF55">
    <property type="entry name" value="RNA-DIRECTED RNA POLYMERASE"/>
    <property type="match status" value="1"/>
</dbReference>
<sequence>MAPNIQVRSRTSTIVPRPPAIQIKPDKKNAGEIAILIDNIQLGTTIFDLIRNFEERGTITYIEIFEDRKQRGKVRFSPPPSPFWTNERYQITTEAGNTYDVRLRVDKHSMRERTIPSPFRRNVFYPEKTILNSSTLQFGVMIEEECMMPMRTIRTQNQSDITLIVNLKRRKLEAHFTVHFTDPRSEGDKDFPCTARIGEYDRNERYMFNIPFDQLKCIERVNPDGPDLSLLIRLDSPPQFYRWRDDRDVTLPGALSWTEWDSWFRQTDIVYDPFMLVDAPIALHKERPVIDIGRWTTYRWVFKNDQCPPDLFRKVQSALQDFNIETVTLDSFRLAPMRVAELWSLIDPRESRSATSDFLYLDHSRPTVHLPFEVRYQLEVCISREIINEHNIDKNFINSLAKVASQDPAKARNLLEYVAENYSSKHLYDPSSIFTNNEALSFSSITEIPHYCAFSRKATITPSSIYFSSPTVETTNRVLRHYSKENKEGRFLRVQFTDEKFEGRINACADKIRNDGIFTRVFRAISNGIRIGDRLYEFLAFGNSQFRENGAYFFCPPAYLSCDDIRAWMGTFSHINVVAKYAARLGQCFSTTRAIKGLSAPDIVKIPDIERNGHCFTDGVGKISPFLAQMIAAELKLRTRSAPSAFQFRLGGCKGILVVSPDAKDKEVHIRKTQQKFTAIYNGLEIIRCSHFSSATLNRQTITILSSLGVKDEVFLKMLSEQLSDYQNAMSNNTIALNLLNRYIDDNHMTINIASMILNGFMTEKEPFVLSLLHLWRAWSIKLLKEKAKIIVENGAFVLGCVDETNTLRGYTKPTVAFGTTYREDELPQIFIQVPDRDNPTQYNVIEGICLVGRNPSLHPGDLRVVQAINVPALHHLRDVVVFPQSGERDVPSMCSGGDLDGDDFFVIWDKDLQPSEWNCEPMSYAALQPVVLKRPVEVRDLMKFFVKYMKNDSLPTIAHAHLAQADLLPQGIKDPKCLELAELHSKAVDYVKTGQPAEMPRSLAPQKWPHFMEKFHKPQSKQYHSSKILGQTIRSGGKRSLRSSVGSDYKLQEEMALITGALKDRFRLVCVEKAGSKDFSVLGPFVAAMYKVTKEELDIALAECRTTRLVNGMEVPKRQMKPQTMPLISFPWLFEKELGRIATGIEATDDFEEIGFHTFDINKPQTTSAKRRTELSRQEDDFVKQENGVVVHRGELLNLFEDENSDNDFAWDEEKSDAGSATSTPTFMPTMTAGHAGPGDRTASTPVEAKSGPFNHTSTLQHPVHSTNLHGQVQATSQMKPSDSGSTSESGDVEASMLSSSNQIFSPPVPFTKASSHSDLSDSEGVEGIVEEMGDVAIEPSMSDKLSAFVD</sequence>